<accession>A0A6J4TUB0</accession>
<feature type="compositionally biased region" description="Basic residues" evidence="1">
    <location>
        <begin position="195"/>
        <end position="208"/>
    </location>
</feature>
<name>A0A6J4TUB0_9ACTN</name>
<sequence length="232" mass="26752">DRCRRSAPARAHRRRGQRGRRAEGFRASARRSAHRHLPRPPRSRHAADLRHQRRPPRRLGRRRLGAAARPVRPRPRRRRQPRRGRRALCRAGTGAARRDRRRRQRARGLGRPAGLRHRRRRRRRPLDRAPRQAARPSPHAGRALGTRAAPVRRRGLRRADAGPGPAAAGHRLRPTGSRARLPAVRRPGELPRGLRGTRRRPRAPHRPVARPPGRVGHALPRAQRRRLPPRRL</sequence>
<feature type="compositionally biased region" description="Basic residues" evidence="1">
    <location>
        <begin position="222"/>
        <end position="232"/>
    </location>
</feature>
<feature type="compositionally biased region" description="Basic residues" evidence="1">
    <location>
        <begin position="98"/>
        <end position="125"/>
    </location>
</feature>
<protein>
    <submittedName>
        <fullName evidence="2">Uncharacterized protein</fullName>
    </submittedName>
</protein>
<feature type="compositionally biased region" description="Basic residues" evidence="1">
    <location>
        <begin position="71"/>
        <end position="88"/>
    </location>
</feature>
<feature type="compositionally biased region" description="Basic residues" evidence="1">
    <location>
        <begin position="51"/>
        <end position="64"/>
    </location>
</feature>
<evidence type="ECO:0000313" key="2">
    <source>
        <dbReference type="EMBL" id="CAA9532470.1"/>
    </source>
</evidence>
<dbReference type="EMBL" id="CADCVQ010000175">
    <property type="protein sequence ID" value="CAA9532470.1"/>
    <property type="molecule type" value="Genomic_DNA"/>
</dbReference>
<feature type="non-terminal residue" evidence="2">
    <location>
        <position position="1"/>
    </location>
</feature>
<feature type="compositionally biased region" description="Basic residues" evidence="1">
    <location>
        <begin position="1"/>
        <end position="19"/>
    </location>
</feature>
<reference evidence="2" key="1">
    <citation type="submission" date="2020-02" db="EMBL/GenBank/DDBJ databases">
        <authorList>
            <person name="Meier V. D."/>
        </authorList>
    </citation>
    <scope>NUCLEOTIDE SEQUENCE</scope>
    <source>
        <strain evidence="2">AVDCRST_MAG67</strain>
    </source>
</reference>
<proteinExistence type="predicted"/>
<organism evidence="2">
    <name type="scientific">uncultured Solirubrobacteraceae bacterium</name>
    <dbReference type="NCBI Taxonomy" id="1162706"/>
    <lineage>
        <taxon>Bacteria</taxon>
        <taxon>Bacillati</taxon>
        <taxon>Actinomycetota</taxon>
        <taxon>Thermoleophilia</taxon>
        <taxon>Solirubrobacterales</taxon>
        <taxon>Solirubrobacteraceae</taxon>
        <taxon>environmental samples</taxon>
    </lineage>
</organism>
<evidence type="ECO:0000256" key="1">
    <source>
        <dbReference type="SAM" id="MobiDB-lite"/>
    </source>
</evidence>
<feature type="compositionally biased region" description="Low complexity" evidence="1">
    <location>
        <begin position="211"/>
        <end position="221"/>
    </location>
</feature>
<feature type="region of interest" description="Disordered" evidence="1">
    <location>
        <begin position="1"/>
        <end position="232"/>
    </location>
</feature>
<dbReference type="AlphaFoldDB" id="A0A6J4TUB0"/>
<gene>
    <name evidence="2" type="ORF">AVDCRST_MAG67-4411</name>
</gene>
<feature type="compositionally biased region" description="Basic residues" evidence="1">
    <location>
        <begin position="28"/>
        <end position="44"/>
    </location>
</feature>
<feature type="non-terminal residue" evidence="2">
    <location>
        <position position="232"/>
    </location>
</feature>